<keyword evidence="2" id="KW-1185">Reference proteome</keyword>
<dbReference type="RefSeq" id="WP_105718178.1">
    <property type="nucleotide sequence ID" value="NZ_PVBQ01000017.1"/>
</dbReference>
<dbReference type="Proteomes" id="UP000239711">
    <property type="component" value="Unassembled WGS sequence"/>
</dbReference>
<dbReference type="SUPFAM" id="SSF52540">
    <property type="entry name" value="P-loop containing nucleoside triphosphate hydrolases"/>
    <property type="match status" value="1"/>
</dbReference>
<comment type="caution">
    <text evidence="1">The sequence shown here is derived from an EMBL/GenBank/DDBJ whole genome shotgun (WGS) entry which is preliminary data.</text>
</comment>
<accession>A0A2S9IZX0</accession>
<dbReference type="InterPro" id="IPR027417">
    <property type="entry name" value="P-loop_NTPase"/>
</dbReference>
<dbReference type="AlphaFoldDB" id="A0A2S9IZX0"/>
<evidence type="ECO:0000313" key="2">
    <source>
        <dbReference type="Proteomes" id="UP000239711"/>
    </source>
</evidence>
<gene>
    <name evidence="1" type="ORF">C5745_16800</name>
</gene>
<dbReference type="EMBL" id="PVBQ01000017">
    <property type="protein sequence ID" value="PRD46083.1"/>
    <property type="molecule type" value="Genomic_DNA"/>
</dbReference>
<protein>
    <submittedName>
        <fullName evidence="1">Uncharacterized protein</fullName>
    </submittedName>
</protein>
<organism evidence="1 2">
    <name type="scientific">Sphingobacterium haloxyli</name>
    <dbReference type="NCBI Taxonomy" id="2100533"/>
    <lineage>
        <taxon>Bacteria</taxon>
        <taxon>Pseudomonadati</taxon>
        <taxon>Bacteroidota</taxon>
        <taxon>Sphingobacteriia</taxon>
        <taxon>Sphingobacteriales</taxon>
        <taxon>Sphingobacteriaceae</taxon>
        <taxon>Sphingobacterium</taxon>
    </lineage>
</organism>
<evidence type="ECO:0000313" key="1">
    <source>
        <dbReference type="EMBL" id="PRD46083.1"/>
    </source>
</evidence>
<proteinExistence type="predicted"/>
<reference evidence="1 2" key="1">
    <citation type="submission" date="2018-02" db="EMBL/GenBank/DDBJ databases">
        <title>The draft genome of Sphingobacterium sp. 5JN-11.</title>
        <authorList>
            <person name="Liu L."/>
            <person name="Li L."/>
            <person name="Liang L."/>
            <person name="Zhang X."/>
            <person name="Wang T."/>
        </authorList>
    </citation>
    <scope>NUCLEOTIDE SEQUENCE [LARGE SCALE GENOMIC DNA]</scope>
    <source>
        <strain evidence="1 2">5JN-11</strain>
    </source>
</reference>
<dbReference type="OrthoDB" id="1434541at2"/>
<sequence>MKFLVISGAPSTGKTTAINKIAEWLTSGVIATDIDGNPLPSFLPAPTGKYLDFSIVIILKGKKIIIHSPTDDQYRMDELIEKLELHPDTEIVITSCRDIYWERAYFTNNIRPLSTFFLESPLGKITRRNDFNLADDWCKDSLLTLHQHILKSNPYNF</sequence>
<name>A0A2S9IZX0_9SPHI</name>